<dbReference type="Proteomes" id="UP000266841">
    <property type="component" value="Unassembled WGS sequence"/>
</dbReference>
<accession>K0SP89</accession>
<organism evidence="1 2">
    <name type="scientific">Thalassiosira oceanica</name>
    <name type="common">Marine diatom</name>
    <dbReference type="NCBI Taxonomy" id="159749"/>
    <lineage>
        <taxon>Eukaryota</taxon>
        <taxon>Sar</taxon>
        <taxon>Stramenopiles</taxon>
        <taxon>Ochrophyta</taxon>
        <taxon>Bacillariophyta</taxon>
        <taxon>Coscinodiscophyceae</taxon>
        <taxon>Thalassiosirophycidae</taxon>
        <taxon>Thalassiosirales</taxon>
        <taxon>Thalassiosiraceae</taxon>
        <taxon>Thalassiosira</taxon>
    </lineage>
</organism>
<comment type="caution">
    <text evidence="1">The sequence shown here is derived from an EMBL/GenBank/DDBJ whole genome shotgun (WGS) entry which is preliminary data.</text>
</comment>
<reference evidence="1 2" key="1">
    <citation type="journal article" date="2012" name="Genome Biol.">
        <title>Genome and low-iron response of an oceanic diatom adapted to chronic iron limitation.</title>
        <authorList>
            <person name="Lommer M."/>
            <person name="Specht M."/>
            <person name="Roy A.S."/>
            <person name="Kraemer L."/>
            <person name="Andreson R."/>
            <person name="Gutowska M.A."/>
            <person name="Wolf J."/>
            <person name="Bergner S.V."/>
            <person name="Schilhabel M.B."/>
            <person name="Klostermeier U.C."/>
            <person name="Beiko R.G."/>
            <person name="Rosenstiel P."/>
            <person name="Hippler M."/>
            <person name="Laroche J."/>
        </authorList>
    </citation>
    <scope>NUCLEOTIDE SEQUENCE [LARGE SCALE GENOMIC DNA]</scope>
    <source>
        <strain evidence="1 2">CCMP1005</strain>
    </source>
</reference>
<dbReference type="EMBL" id="AGNL01021390">
    <property type="protein sequence ID" value="EJK60207.1"/>
    <property type="molecule type" value="Genomic_DNA"/>
</dbReference>
<dbReference type="AlphaFoldDB" id="K0SP89"/>
<name>K0SP89_THAOC</name>
<evidence type="ECO:0000313" key="1">
    <source>
        <dbReference type="EMBL" id="EJK60207.1"/>
    </source>
</evidence>
<evidence type="ECO:0000313" key="2">
    <source>
        <dbReference type="Proteomes" id="UP000266841"/>
    </source>
</evidence>
<feature type="non-terminal residue" evidence="1">
    <location>
        <position position="108"/>
    </location>
</feature>
<protein>
    <submittedName>
        <fullName evidence="1">Uncharacterized protein</fullName>
    </submittedName>
</protein>
<gene>
    <name evidence="1" type="ORF">THAOC_19488</name>
</gene>
<sequence length="108" mass="12440">MKKQGVKDDLSTADGNEVYKFARFPYGFSYYYTNQDYSGVVRPDKCYDGEFGECKGHKYEYMYRTLPDGFPGELTYQHWANATLWELDNSGGCYAQLVDDSNDFGTKV</sequence>
<proteinExistence type="predicted"/>
<keyword evidence="2" id="KW-1185">Reference proteome</keyword>